<evidence type="ECO:0000313" key="3">
    <source>
        <dbReference type="Proteomes" id="UP000092024"/>
    </source>
</evidence>
<dbReference type="InterPro" id="IPR046720">
    <property type="entry name" value="DUF6612"/>
</dbReference>
<accession>A0A1A5YD11</accession>
<protein>
    <submittedName>
        <fullName evidence="2">Uncharacterized protein</fullName>
    </submittedName>
</protein>
<dbReference type="Gene3D" id="2.50.20.20">
    <property type="match status" value="1"/>
</dbReference>
<feature type="region of interest" description="Disordered" evidence="1">
    <location>
        <begin position="62"/>
        <end position="102"/>
    </location>
</feature>
<evidence type="ECO:0000313" key="2">
    <source>
        <dbReference type="EMBL" id="OBR63479.1"/>
    </source>
</evidence>
<reference evidence="2 3" key="1">
    <citation type="submission" date="2016-05" db="EMBL/GenBank/DDBJ databases">
        <title>Paenibacillus oryzae. sp. nov., isolated from the rice root.</title>
        <authorList>
            <person name="Zhang J."/>
            <person name="Zhang X."/>
        </authorList>
    </citation>
    <scope>NUCLEOTIDE SEQUENCE [LARGE SCALE GENOMIC DNA]</scope>
    <source>
        <strain evidence="2 3">1DrF-4</strain>
    </source>
</reference>
<dbReference type="Proteomes" id="UP000092024">
    <property type="component" value="Unassembled WGS sequence"/>
</dbReference>
<name>A0A1A5YD11_9BACL</name>
<dbReference type="STRING" id="1844972.A7K91_17130"/>
<dbReference type="AlphaFoldDB" id="A0A1A5YD11"/>
<evidence type="ECO:0000256" key="1">
    <source>
        <dbReference type="SAM" id="MobiDB-lite"/>
    </source>
</evidence>
<comment type="caution">
    <text evidence="2">The sequence shown here is derived from an EMBL/GenBank/DDBJ whole genome shotgun (WGS) entry which is preliminary data.</text>
</comment>
<sequence length="334" mass="36343">MDLGHVMLEQCGKLCYILRCCLKIKRSVEKLIIKKMKQSGAATMLLLALTIVLAACGGGTKEAAPSASPTEEVSGGAASPSPESEPATNEETQEKEEGSVSEADKELFKKILSSASSLDSFAATIVADQKMDMAGQAVNTVTSMTMEAVMKPELSFYQTTEVEMGGQKQSFESYMTPEGFYMQDPTTGGWFKFPQELAGEMMKGATSESMDPSHQLEQLADYLDKLKIEEKDDKYVIQLKASGEGFNDLISGNLEAAGMSGADIQIKDMEYYFEIDKANYYPTIVKVYTDMVIGAGDQKTAMIQNLTTTYSKHNEIKGIKVPEEALNASSMDGL</sequence>
<dbReference type="EMBL" id="LYPA01000072">
    <property type="protein sequence ID" value="OBR63479.1"/>
    <property type="molecule type" value="Genomic_DNA"/>
</dbReference>
<dbReference type="Pfam" id="PF20316">
    <property type="entry name" value="DUF6612"/>
    <property type="match status" value="1"/>
</dbReference>
<proteinExistence type="predicted"/>
<gene>
    <name evidence="2" type="ORF">A7K91_17130</name>
</gene>
<organism evidence="2 3">
    <name type="scientific">Paenibacillus oryzae</name>
    <dbReference type="NCBI Taxonomy" id="1844972"/>
    <lineage>
        <taxon>Bacteria</taxon>
        <taxon>Bacillati</taxon>
        <taxon>Bacillota</taxon>
        <taxon>Bacilli</taxon>
        <taxon>Bacillales</taxon>
        <taxon>Paenibacillaceae</taxon>
        <taxon>Paenibacillus</taxon>
    </lineage>
</organism>
<keyword evidence="3" id="KW-1185">Reference proteome</keyword>